<accession>A0AAV4QF92</accession>
<dbReference type="SUPFAM" id="SSF48726">
    <property type="entry name" value="Immunoglobulin"/>
    <property type="match status" value="1"/>
</dbReference>
<sequence length="742" mass="83326">MAIVPTEESGPHAFRQLYRKTKNHQNVRTGWGGMPSSGVSTNEISEDHRPRKRTSNLLTLSNPHIQFMMEKVLFTVILLSLLTQNVLSMSCHTKCQCIWRKGKQTAECSSAGFEKIPPGLESTIQVLDLTRNNFTLLPPNSFLNVGLVNLQKLYLARCGIEHIDDFALNRISNLVELDLSDNLISYIPTAAFRHLPLLRHLILSGNPLVIVPTQAFVELKTLIILEISNCKIDTIATRAFEGLEKLEVLKLDTNELQTLHAKTMMPFKFLHGITLDGNPWTCDCELRGLRQWLNDNNVPYIPPACYRPVRLRDKIWTEVGIEDYACAPTFLNTSSAMNVFEGSNVTLECKVSGDPIPSIQWLWRERVIANLSEGISSMQTFIMSEYAEKEKISRLKISSVQEPNAGVYTCVAANTAGKVAKNFTLMVSRIPVTGPKIIEEEKTQEVKEEEEDKSNSMAGMAIGMVAGAVIVLVILAAVLWICHRRKKRNNQRKRIEANHKMCNSVNPTTPKVPQEDSDLKILGVNPMGKTSRLGGYENLPTNELDHYENVMLDSTMPPPVWMVQDHLPHPEMEWDTHNPSQAMMIPQQVLVEKRNMAAASMPIPPEDIHVRFQHELSDTLRRKTVDRKGVPERERGDGSSEMEAIDPDTIKITFESPAIREEERNTRVSSFLPDKCGDEKGPDLIDHARAVAGEIEEWKNASPQPWMYEQGAAYYRPAVAQAKNITAASRMSSDGESTATEV</sequence>
<dbReference type="InterPro" id="IPR003591">
    <property type="entry name" value="Leu-rich_rpt_typical-subtyp"/>
</dbReference>
<gene>
    <name evidence="10" type="ORF">CDAR_24171</name>
</gene>
<evidence type="ECO:0000256" key="4">
    <source>
        <dbReference type="ARBA" id="ARBA00023157"/>
    </source>
</evidence>
<dbReference type="InterPro" id="IPR003599">
    <property type="entry name" value="Ig_sub"/>
</dbReference>
<dbReference type="InterPro" id="IPR001611">
    <property type="entry name" value="Leu-rich_rpt"/>
</dbReference>
<evidence type="ECO:0000313" key="10">
    <source>
        <dbReference type="EMBL" id="GIY08738.1"/>
    </source>
</evidence>
<keyword evidence="2" id="KW-0732">Signal</keyword>
<feature type="compositionally biased region" description="Basic and acidic residues" evidence="7">
    <location>
        <begin position="623"/>
        <end position="638"/>
    </location>
</feature>
<evidence type="ECO:0000256" key="6">
    <source>
        <dbReference type="ARBA" id="ARBA00023319"/>
    </source>
</evidence>
<evidence type="ECO:0000256" key="3">
    <source>
        <dbReference type="ARBA" id="ARBA00022737"/>
    </source>
</evidence>
<keyword evidence="5" id="KW-0325">Glycoprotein</keyword>
<keyword evidence="4" id="KW-1015">Disulfide bond</keyword>
<dbReference type="InterPro" id="IPR032675">
    <property type="entry name" value="LRR_dom_sf"/>
</dbReference>
<dbReference type="InterPro" id="IPR013783">
    <property type="entry name" value="Ig-like_fold"/>
</dbReference>
<dbReference type="PROSITE" id="PS50835">
    <property type="entry name" value="IG_LIKE"/>
    <property type="match status" value="1"/>
</dbReference>
<dbReference type="SUPFAM" id="SSF52058">
    <property type="entry name" value="L domain-like"/>
    <property type="match status" value="1"/>
</dbReference>
<dbReference type="InterPro" id="IPR007110">
    <property type="entry name" value="Ig-like_dom"/>
</dbReference>
<evidence type="ECO:0000256" key="7">
    <source>
        <dbReference type="SAM" id="MobiDB-lite"/>
    </source>
</evidence>
<evidence type="ECO:0000256" key="5">
    <source>
        <dbReference type="ARBA" id="ARBA00023180"/>
    </source>
</evidence>
<dbReference type="FunFam" id="3.80.10.10:FF:000082">
    <property type="entry name" value="Leucine-rich repeat-containing 24"/>
    <property type="match status" value="1"/>
</dbReference>
<dbReference type="InterPro" id="IPR036179">
    <property type="entry name" value="Ig-like_dom_sf"/>
</dbReference>
<feature type="domain" description="Ig-like" evidence="9">
    <location>
        <begin position="328"/>
        <end position="424"/>
    </location>
</feature>
<dbReference type="Pfam" id="PF00560">
    <property type="entry name" value="LRR_1"/>
    <property type="match status" value="1"/>
</dbReference>
<feature type="region of interest" description="Disordered" evidence="7">
    <location>
        <begin position="25"/>
        <end position="55"/>
    </location>
</feature>
<dbReference type="SMART" id="SM00409">
    <property type="entry name" value="IG"/>
    <property type="match status" value="1"/>
</dbReference>
<evidence type="ECO:0000256" key="2">
    <source>
        <dbReference type="ARBA" id="ARBA00022729"/>
    </source>
</evidence>
<dbReference type="Pfam" id="PF13855">
    <property type="entry name" value="LRR_8"/>
    <property type="match status" value="2"/>
</dbReference>
<proteinExistence type="predicted"/>
<keyword evidence="8" id="KW-0812">Transmembrane</keyword>
<feature type="region of interest" description="Disordered" evidence="7">
    <location>
        <begin position="661"/>
        <end position="682"/>
    </location>
</feature>
<keyword evidence="3" id="KW-0677">Repeat</keyword>
<dbReference type="Gene3D" id="2.60.40.10">
    <property type="entry name" value="Immunoglobulins"/>
    <property type="match status" value="1"/>
</dbReference>
<keyword evidence="8" id="KW-0472">Membrane</keyword>
<feature type="region of interest" description="Disordered" evidence="7">
    <location>
        <begin position="623"/>
        <end position="642"/>
    </location>
</feature>
<dbReference type="Gene3D" id="3.80.10.10">
    <property type="entry name" value="Ribonuclease Inhibitor"/>
    <property type="match status" value="2"/>
</dbReference>
<feature type="transmembrane region" description="Helical" evidence="8">
    <location>
        <begin position="457"/>
        <end position="482"/>
    </location>
</feature>
<evidence type="ECO:0000259" key="9">
    <source>
        <dbReference type="PROSITE" id="PS50835"/>
    </source>
</evidence>
<dbReference type="PANTHER" id="PTHR24366:SF96">
    <property type="entry name" value="LEUCINE RICH REPEAT CONTAINING 53"/>
    <property type="match status" value="1"/>
</dbReference>
<evidence type="ECO:0000313" key="11">
    <source>
        <dbReference type="Proteomes" id="UP001054837"/>
    </source>
</evidence>
<reference evidence="10 11" key="1">
    <citation type="submission" date="2021-06" db="EMBL/GenBank/DDBJ databases">
        <title>Caerostris darwini draft genome.</title>
        <authorList>
            <person name="Kono N."/>
            <person name="Arakawa K."/>
        </authorList>
    </citation>
    <scope>NUCLEOTIDE SEQUENCE [LARGE SCALE GENOMIC DNA]</scope>
</reference>
<organism evidence="10 11">
    <name type="scientific">Caerostris darwini</name>
    <dbReference type="NCBI Taxonomy" id="1538125"/>
    <lineage>
        <taxon>Eukaryota</taxon>
        <taxon>Metazoa</taxon>
        <taxon>Ecdysozoa</taxon>
        <taxon>Arthropoda</taxon>
        <taxon>Chelicerata</taxon>
        <taxon>Arachnida</taxon>
        <taxon>Araneae</taxon>
        <taxon>Araneomorphae</taxon>
        <taxon>Entelegynae</taxon>
        <taxon>Araneoidea</taxon>
        <taxon>Araneidae</taxon>
        <taxon>Caerostris</taxon>
    </lineage>
</organism>
<dbReference type="Proteomes" id="UP001054837">
    <property type="component" value="Unassembled WGS sequence"/>
</dbReference>
<dbReference type="InterPro" id="IPR003598">
    <property type="entry name" value="Ig_sub2"/>
</dbReference>
<evidence type="ECO:0000256" key="8">
    <source>
        <dbReference type="SAM" id="Phobius"/>
    </source>
</evidence>
<keyword evidence="11" id="KW-1185">Reference proteome</keyword>
<dbReference type="SMART" id="SM00082">
    <property type="entry name" value="LRRCT"/>
    <property type="match status" value="1"/>
</dbReference>
<keyword evidence="8" id="KW-1133">Transmembrane helix</keyword>
<dbReference type="Pfam" id="PF07679">
    <property type="entry name" value="I-set"/>
    <property type="match status" value="1"/>
</dbReference>
<name>A0AAV4QF92_9ARAC</name>
<dbReference type="SMART" id="SM00369">
    <property type="entry name" value="LRR_TYP"/>
    <property type="match status" value="6"/>
</dbReference>
<dbReference type="PROSITE" id="PS51450">
    <property type="entry name" value="LRR"/>
    <property type="match status" value="1"/>
</dbReference>
<comment type="caution">
    <text evidence="10">The sequence shown here is derived from an EMBL/GenBank/DDBJ whole genome shotgun (WGS) entry which is preliminary data.</text>
</comment>
<dbReference type="InterPro" id="IPR000483">
    <property type="entry name" value="Cys-rich_flank_reg_C"/>
</dbReference>
<protein>
    <recommendedName>
        <fullName evidence="9">Ig-like domain-containing protein</fullName>
    </recommendedName>
</protein>
<dbReference type="PANTHER" id="PTHR24366">
    <property type="entry name" value="IG(IMMUNOGLOBULIN) AND LRR(LEUCINE RICH REPEAT) DOMAINS"/>
    <property type="match status" value="1"/>
</dbReference>
<dbReference type="EMBL" id="BPLQ01004544">
    <property type="protein sequence ID" value="GIY08738.1"/>
    <property type="molecule type" value="Genomic_DNA"/>
</dbReference>
<keyword evidence="1" id="KW-0433">Leucine-rich repeat</keyword>
<evidence type="ECO:0000256" key="1">
    <source>
        <dbReference type="ARBA" id="ARBA00022614"/>
    </source>
</evidence>
<dbReference type="AlphaFoldDB" id="A0AAV4QF92"/>
<dbReference type="InterPro" id="IPR013098">
    <property type="entry name" value="Ig_I-set"/>
</dbReference>
<dbReference type="FunFam" id="2.60.40.10:FF:000032">
    <property type="entry name" value="palladin isoform X1"/>
    <property type="match status" value="1"/>
</dbReference>
<keyword evidence="6" id="KW-0393">Immunoglobulin domain</keyword>
<dbReference type="SMART" id="SM00408">
    <property type="entry name" value="IGc2"/>
    <property type="match status" value="1"/>
</dbReference>